<evidence type="ECO:0000313" key="2">
    <source>
        <dbReference type="Proteomes" id="UP000091857"/>
    </source>
</evidence>
<organism evidence="1 2">
    <name type="scientific">Manihot esculenta</name>
    <name type="common">Cassava</name>
    <name type="synonym">Jatropha manihot</name>
    <dbReference type="NCBI Taxonomy" id="3983"/>
    <lineage>
        <taxon>Eukaryota</taxon>
        <taxon>Viridiplantae</taxon>
        <taxon>Streptophyta</taxon>
        <taxon>Embryophyta</taxon>
        <taxon>Tracheophyta</taxon>
        <taxon>Spermatophyta</taxon>
        <taxon>Magnoliopsida</taxon>
        <taxon>eudicotyledons</taxon>
        <taxon>Gunneridae</taxon>
        <taxon>Pentapetalae</taxon>
        <taxon>rosids</taxon>
        <taxon>fabids</taxon>
        <taxon>Malpighiales</taxon>
        <taxon>Euphorbiaceae</taxon>
        <taxon>Crotonoideae</taxon>
        <taxon>Manihoteae</taxon>
        <taxon>Manihot</taxon>
    </lineage>
</organism>
<sequence>MCTQNALAPSFCFICGLFDHTERFYRKLLNLGNALVVRKFVLELCVNYPRPQSHGSRWLKGGGGENNSQGPWGITFGNSITDGQTTPPNPVDNGDRDMDGIREDSLNSYPTAGEEVARGLEAGVTIVDPKRRCMGLENKKANREKPTMDHESSGGCSNQSKNGVAAGPGLELSWAWQPTSSSGYYGEADRNFRHLSWQQLRILASHHEAPWVCLGDFNDILLPSKKRSSHPQPSCLINGFRDALCDSGLIEFPMTGYPFIWEHGRNIDGWVESRLDRVFTNTQWRTEFSNSTAKVLGFSTSDHLPILLAVKCFVDQCHAHRFRFENTWLLEAGYMSVEGKLVACRTALKSWGTNLRLLHKAEIDESLVVHMDEFLQAKSCFFHRLNLREVFWKQCAKQFWLKEDLEECVPLLVSHDQNASLLAPYSCDKVKSAAFSMKIDKSLRLDGFDPWSLPPNDLRPIALCNVVYKIMTKMIVNRLKSILPSIKELSRAFKMDINKGYDRLEWSFIRDMLIRMGEISPILPTRGLRQGDPLSPYLFILCAEGLSRLLQDNINHGNLHGFRISRGGPQISHLFFANDSLIFFRANVQEALELKRILRIYENAYGKLINFKKSSISFSKYTPVALWDSICSVLQVEEKPNLGNYLGLPSHVGSNKREVCSFVKDRL</sequence>
<reference evidence="2" key="1">
    <citation type="journal article" date="2016" name="Nat. Biotechnol.">
        <title>Sequencing wild and cultivated cassava and related species reveals extensive interspecific hybridization and genetic diversity.</title>
        <authorList>
            <person name="Bredeson J.V."/>
            <person name="Lyons J.B."/>
            <person name="Prochnik S.E."/>
            <person name="Wu G.A."/>
            <person name="Ha C.M."/>
            <person name="Edsinger-Gonzales E."/>
            <person name="Grimwood J."/>
            <person name="Schmutz J."/>
            <person name="Rabbi I.Y."/>
            <person name="Egesi C."/>
            <person name="Nauluvula P."/>
            <person name="Lebot V."/>
            <person name="Ndunguru J."/>
            <person name="Mkamilo G."/>
            <person name="Bart R.S."/>
            <person name="Setter T.L."/>
            <person name="Gleadow R.M."/>
            <person name="Kulakow P."/>
            <person name="Ferguson M.E."/>
            <person name="Rounsley S."/>
            <person name="Rokhsar D.S."/>
        </authorList>
    </citation>
    <scope>NUCLEOTIDE SEQUENCE [LARGE SCALE GENOMIC DNA]</scope>
    <source>
        <strain evidence="2">cv. AM560-2</strain>
    </source>
</reference>
<name>A0ACB7HUF5_MANES</name>
<keyword evidence="2" id="KW-1185">Reference proteome</keyword>
<evidence type="ECO:0000313" key="1">
    <source>
        <dbReference type="EMBL" id="KAG8654446.1"/>
    </source>
</evidence>
<protein>
    <submittedName>
        <fullName evidence="1">Uncharacterized protein</fullName>
    </submittedName>
</protein>
<dbReference type="EMBL" id="CM004391">
    <property type="protein sequence ID" value="KAG8654446.1"/>
    <property type="molecule type" value="Genomic_DNA"/>
</dbReference>
<gene>
    <name evidence="1" type="ORF">MANES_05G130301v8</name>
</gene>
<comment type="caution">
    <text evidence="1">The sequence shown here is derived from an EMBL/GenBank/DDBJ whole genome shotgun (WGS) entry which is preliminary data.</text>
</comment>
<dbReference type="Proteomes" id="UP000091857">
    <property type="component" value="Chromosome 5"/>
</dbReference>
<proteinExistence type="predicted"/>
<accession>A0ACB7HUF5</accession>